<dbReference type="PANTHER" id="PTHR34408:SF2">
    <property type="entry name" value="CELL WALL-BINDING PROTEIN YWSB"/>
    <property type="match status" value="1"/>
</dbReference>
<gene>
    <name evidence="2" type="ORF">OV079_38730</name>
</gene>
<dbReference type="Proteomes" id="UP001150924">
    <property type="component" value="Unassembled WGS sequence"/>
</dbReference>
<dbReference type="SUPFAM" id="SSF53955">
    <property type="entry name" value="Lysozyme-like"/>
    <property type="match status" value="1"/>
</dbReference>
<sequence length="771" mass="83825">MTEPIVGLNIRKEASSRSAKVGILPRGARIEVGERSADKKWGRISKVIEGQIAPVRAGTPVDPAASTGWVFLGELDPDTNTEPELDTVVAVKPPRAIQAGKQIGYLGEYQRYEDAKPVPERGKRPLLHVEVFSGDDVPAFIERSRTYAKTLPETARTLLLVESTAKFVQPAAPDVTVPAGSRLAPVGGAAAGRWVKVRRSEVRVAERSTLGTFTSATNTYSSGAVWTGWYVGARDDQRTRNEGEAERGNYRRREVMMPSGPELWVERGALGEGGAGPAADASGWSAFPLQVANPAGPEAGFTRVVPKAELEALPAEDKAVDHEGKKWWRLDGVGAGGAAARRSSGGWVRETGHDKVSWQSPWAWPGFECVSEGEVRPVDLMARDLLRDGAATLREEGDFTARADKAEGSALVTKIYETIDENRDGNLDAQELKTAMRQPLLARALARIVAHYESEWGGEMTKWNELDPLMLEGLPEWQVEKQRIDKLRWWTEVAGKVEGFPASPMVHHIHPIALVANFLGTGGGCPNCEAEITAEALKQIFPSATDARIDEVKAVFNEAFKKFDIVTCRRKAHFFAQVREEVGASVRALAESLDYPPDRLISTFSYFARNRAEAQQLGRTPGHAAEQQAIANRAYANRNGNGNIASGDGWRYRGKGYLQLTGRGNFQSVQTEMNAKFPGSGVDIMADGDQILGPRGGMISAMGFWTHNSLNEVADRGEADANVNAVTAVVNLHTHSYAQRRTHFGVTKVAFKLSECTDGRRSGAAAPAAAR</sequence>
<dbReference type="InterPro" id="IPR018247">
    <property type="entry name" value="EF_Hand_1_Ca_BS"/>
</dbReference>
<dbReference type="Gene3D" id="1.10.530.10">
    <property type="match status" value="1"/>
</dbReference>
<proteinExistence type="predicted"/>
<dbReference type="GO" id="GO:0005509">
    <property type="term" value="F:calcium ion binding"/>
    <property type="evidence" value="ECO:0007669"/>
    <property type="project" value="InterPro"/>
</dbReference>
<comment type="caution">
    <text evidence="2">The sequence shown here is derived from an EMBL/GenBank/DDBJ whole genome shotgun (WGS) entry which is preliminary data.</text>
</comment>
<dbReference type="PROSITE" id="PS50222">
    <property type="entry name" value="EF_HAND_2"/>
    <property type="match status" value="1"/>
</dbReference>
<dbReference type="InterPro" id="IPR002048">
    <property type="entry name" value="EF_hand_dom"/>
</dbReference>
<keyword evidence="3" id="KW-1185">Reference proteome</keyword>
<dbReference type="RefSeq" id="WP_267774661.1">
    <property type="nucleotide sequence ID" value="NZ_JAPNKE010000002.1"/>
</dbReference>
<dbReference type="PANTHER" id="PTHR34408">
    <property type="entry name" value="FAMILY PROTEIN, PUTATIVE-RELATED"/>
    <property type="match status" value="1"/>
</dbReference>
<dbReference type="EMBL" id="JAPNKE010000002">
    <property type="protein sequence ID" value="MCY1011397.1"/>
    <property type="molecule type" value="Genomic_DNA"/>
</dbReference>
<dbReference type="InterPro" id="IPR023346">
    <property type="entry name" value="Lysozyme-like_dom_sf"/>
</dbReference>
<protein>
    <recommendedName>
        <fullName evidence="1">EF-hand domain-containing protein</fullName>
    </recommendedName>
</protein>
<evidence type="ECO:0000259" key="1">
    <source>
        <dbReference type="PROSITE" id="PS50222"/>
    </source>
</evidence>
<dbReference type="InterPro" id="IPR052354">
    <property type="entry name" value="Cell_Wall_Dynamics_Protein"/>
</dbReference>
<dbReference type="AlphaFoldDB" id="A0A9X3J085"/>
<dbReference type="PROSITE" id="PS00018">
    <property type="entry name" value="EF_HAND_1"/>
    <property type="match status" value="1"/>
</dbReference>
<accession>A0A9X3J085</accession>
<reference evidence="2" key="1">
    <citation type="submission" date="2022-11" db="EMBL/GenBank/DDBJ databases">
        <title>Minimal conservation of predation-associated metabolite biosynthetic gene clusters underscores biosynthetic potential of Myxococcota including descriptions for ten novel species: Archangium lansinium sp. nov., Myxococcus landrumus sp. nov., Nannocystis bai.</title>
        <authorList>
            <person name="Ahearne A."/>
            <person name="Stevens C."/>
            <person name="Phillips K."/>
        </authorList>
    </citation>
    <scope>NUCLEOTIDE SEQUENCE</scope>
    <source>
        <strain evidence="2">Na p29</strain>
    </source>
</reference>
<feature type="domain" description="EF-hand" evidence="1">
    <location>
        <begin position="407"/>
        <end position="442"/>
    </location>
</feature>
<organism evidence="2 3">
    <name type="scientific">Nannocystis pusilla</name>
    <dbReference type="NCBI Taxonomy" id="889268"/>
    <lineage>
        <taxon>Bacteria</taxon>
        <taxon>Pseudomonadati</taxon>
        <taxon>Myxococcota</taxon>
        <taxon>Polyangia</taxon>
        <taxon>Nannocystales</taxon>
        <taxon>Nannocystaceae</taxon>
        <taxon>Nannocystis</taxon>
    </lineage>
</organism>
<evidence type="ECO:0000313" key="2">
    <source>
        <dbReference type="EMBL" id="MCY1011397.1"/>
    </source>
</evidence>
<evidence type="ECO:0000313" key="3">
    <source>
        <dbReference type="Proteomes" id="UP001150924"/>
    </source>
</evidence>
<name>A0A9X3J085_9BACT</name>